<evidence type="ECO:0000256" key="1">
    <source>
        <dbReference type="SAM" id="MobiDB-lite"/>
    </source>
</evidence>
<feature type="compositionally biased region" description="Basic and acidic residues" evidence="1">
    <location>
        <begin position="1"/>
        <end position="13"/>
    </location>
</feature>
<dbReference type="Proteomes" id="UP000318538">
    <property type="component" value="Chromosome"/>
</dbReference>
<evidence type="ECO:0000313" key="2">
    <source>
        <dbReference type="EMBL" id="QDT06576.1"/>
    </source>
</evidence>
<protein>
    <submittedName>
        <fullName evidence="2">Uncharacterized protein</fullName>
    </submittedName>
</protein>
<accession>A0A517NHG2</accession>
<feature type="compositionally biased region" description="Polar residues" evidence="1">
    <location>
        <begin position="15"/>
        <end position="35"/>
    </location>
</feature>
<keyword evidence="3" id="KW-1185">Reference proteome</keyword>
<feature type="region of interest" description="Disordered" evidence="1">
    <location>
        <begin position="1"/>
        <end position="38"/>
    </location>
</feature>
<name>A0A517NHG2_9BACT</name>
<organism evidence="2 3">
    <name type="scientific">Rubripirellula lacrimiformis</name>
    <dbReference type="NCBI Taxonomy" id="1930273"/>
    <lineage>
        <taxon>Bacteria</taxon>
        <taxon>Pseudomonadati</taxon>
        <taxon>Planctomycetota</taxon>
        <taxon>Planctomycetia</taxon>
        <taxon>Pirellulales</taxon>
        <taxon>Pirellulaceae</taxon>
        <taxon>Rubripirellula</taxon>
    </lineage>
</organism>
<dbReference type="AlphaFoldDB" id="A0A517NHG2"/>
<reference evidence="2 3" key="1">
    <citation type="submission" date="2019-02" db="EMBL/GenBank/DDBJ databases">
        <title>Deep-cultivation of Planctomycetes and their phenomic and genomic characterization uncovers novel biology.</title>
        <authorList>
            <person name="Wiegand S."/>
            <person name="Jogler M."/>
            <person name="Boedeker C."/>
            <person name="Pinto D."/>
            <person name="Vollmers J."/>
            <person name="Rivas-Marin E."/>
            <person name="Kohn T."/>
            <person name="Peeters S.H."/>
            <person name="Heuer A."/>
            <person name="Rast P."/>
            <person name="Oberbeckmann S."/>
            <person name="Bunk B."/>
            <person name="Jeske O."/>
            <person name="Meyerdierks A."/>
            <person name="Storesund J.E."/>
            <person name="Kallscheuer N."/>
            <person name="Luecker S."/>
            <person name="Lage O.M."/>
            <person name="Pohl T."/>
            <person name="Merkel B.J."/>
            <person name="Hornburger P."/>
            <person name="Mueller R.-W."/>
            <person name="Bruemmer F."/>
            <person name="Labrenz M."/>
            <person name="Spormann A.M."/>
            <person name="Op den Camp H."/>
            <person name="Overmann J."/>
            <person name="Amann R."/>
            <person name="Jetten M.S.M."/>
            <person name="Mascher T."/>
            <person name="Medema M.H."/>
            <person name="Devos D.P."/>
            <person name="Kaster A.-K."/>
            <person name="Ovreas L."/>
            <person name="Rohde M."/>
            <person name="Galperin M.Y."/>
            <person name="Jogler C."/>
        </authorList>
    </citation>
    <scope>NUCLEOTIDE SEQUENCE [LARGE SCALE GENOMIC DNA]</scope>
    <source>
        <strain evidence="2 3">K22_7</strain>
    </source>
</reference>
<dbReference type="KEGG" id="rlc:K227x_49870"/>
<sequence length="99" mass="11175">MVFSGDRDHRICENDTPTDSTENTALGRASSPTYQRKTRFGTSPAKAGFFVRAQNRNFNLRVDIRVAQTRVAQTRVAKLVAQLAKSFGHRTAFIQRWCA</sequence>
<proteinExistence type="predicted"/>
<dbReference type="EMBL" id="CP036525">
    <property type="protein sequence ID" value="QDT06576.1"/>
    <property type="molecule type" value="Genomic_DNA"/>
</dbReference>
<gene>
    <name evidence="2" type="ORF">K227x_49870</name>
</gene>
<evidence type="ECO:0000313" key="3">
    <source>
        <dbReference type="Proteomes" id="UP000318538"/>
    </source>
</evidence>